<organism evidence="4 5">
    <name type="scientific">Armatimonas rosea</name>
    <dbReference type="NCBI Taxonomy" id="685828"/>
    <lineage>
        <taxon>Bacteria</taxon>
        <taxon>Bacillati</taxon>
        <taxon>Armatimonadota</taxon>
        <taxon>Armatimonadia</taxon>
        <taxon>Armatimonadales</taxon>
        <taxon>Armatimonadaceae</taxon>
        <taxon>Armatimonas</taxon>
    </lineage>
</organism>
<keyword evidence="2 3" id="KW-0040">ANK repeat</keyword>
<evidence type="ECO:0000256" key="2">
    <source>
        <dbReference type="ARBA" id="ARBA00023043"/>
    </source>
</evidence>
<evidence type="ECO:0000313" key="5">
    <source>
        <dbReference type="Proteomes" id="UP000520814"/>
    </source>
</evidence>
<dbReference type="PROSITE" id="PS50088">
    <property type="entry name" value="ANK_REPEAT"/>
    <property type="match status" value="1"/>
</dbReference>
<dbReference type="Pfam" id="PF12796">
    <property type="entry name" value="Ank_2"/>
    <property type="match status" value="1"/>
</dbReference>
<keyword evidence="1" id="KW-0677">Repeat</keyword>
<name>A0A7W9SM22_ARMRO</name>
<sequence length="192" mass="20141">MTEQEFLTAATTGDEAVALAALAANPALANTHGPDGTPAALLALYHGRKALAETLGELRHETLSIFEAAALGRIRDVAVLLQLHRDRALEVSSDGYTALHLAAFFGHHYCVRLLLDEHANPNAVSQNAMQVTPLHSAVAGKDEAAVEAVVAALLNAKADPNAIQAGGFTPLQAAQQNGYARVERLLRAKGAL</sequence>
<evidence type="ECO:0000256" key="1">
    <source>
        <dbReference type="ARBA" id="ARBA00022737"/>
    </source>
</evidence>
<dbReference type="PANTHER" id="PTHR24198:SF165">
    <property type="entry name" value="ANKYRIN REPEAT-CONTAINING PROTEIN-RELATED"/>
    <property type="match status" value="1"/>
</dbReference>
<dbReference type="AlphaFoldDB" id="A0A7W9SM22"/>
<evidence type="ECO:0000256" key="3">
    <source>
        <dbReference type="PROSITE-ProRule" id="PRU00023"/>
    </source>
</evidence>
<proteinExistence type="predicted"/>
<dbReference type="RefSeq" id="WP_184192755.1">
    <property type="nucleotide sequence ID" value="NZ_JACHGW010000001.1"/>
</dbReference>
<comment type="caution">
    <text evidence="4">The sequence shown here is derived from an EMBL/GenBank/DDBJ whole genome shotgun (WGS) entry which is preliminary data.</text>
</comment>
<dbReference type="PANTHER" id="PTHR24198">
    <property type="entry name" value="ANKYRIN REPEAT AND PROTEIN KINASE DOMAIN-CONTAINING PROTEIN"/>
    <property type="match status" value="1"/>
</dbReference>
<dbReference type="EMBL" id="JACHGW010000001">
    <property type="protein sequence ID" value="MBB6049137.1"/>
    <property type="molecule type" value="Genomic_DNA"/>
</dbReference>
<dbReference type="SUPFAM" id="SSF48403">
    <property type="entry name" value="Ankyrin repeat"/>
    <property type="match status" value="1"/>
</dbReference>
<accession>A0A7W9SM22</accession>
<feature type="repeat" description="ANK" evidence="3">
    <location>
        <begin position="94"/>
        <end position="126"/>
    </location>
</feature>
<dbReference type="Gene3D" id="1.25.40.20">
    <property type="entry name" value="Ankyrin repeat-containing domain"/>
    <property type="match status" value="2"/>
</dbReference>
<dbReference type="PROSITE" id="PS50297">
    <property type="entry name" value="ANK_REP_REGION"/>
    <property type="match status" value="1"/>
</dbReference>
<dbReference type="InterPro" id="IPR002110">
    <property type="entry name" value="Ankyrin_rpt"/>
</dbReference>
<evidence type="ECO:0000313" key="4">
    <source>
        <dbReference type="EMBL" id="MBB6049137.1"/>
    </source>
</evidence>
<reference evidence="4 5" key="1">
    <citation type="submission" date="2020-08" db="EMBL/GenBank/DDBJ databases">
        <title>Genomic Encyclopedia of Type Strains, Phase IV (KMG-IV): sequencing the most valuable type-strain genomes for metagenomic binning, comparative biology and taxonomic classification.</title>
        <authorList>
            <person name="Goeker M."/>
        </authorList>
    </citation>
    <scope>NUCLEOTIDE SEQUENCE [LARGE SCALE GENOMIC DNA]</scope>
    <source>
        <strain evidence="4 5">DSM 23562</strain>
    </source>
</reference>
<dbReference type="Proteomes" id="UP000520814">
    <property type="component" value="Unassembled WGS sequence"/>
</dbReference>
<keyword evidence="5" id="KW-1185">Reference proteome</keyword>
<dbReference type="InterPro" id="IPR036770">
    <property type="entry name" value="Ankyrin_rpt-contain_sf"/>
</dbReference>
<protein>
    <submittedName>
        <fullName evidence="4">Ankyrin repeat protein</fullName>
    </submittedName>
</protein>
<gene>
    <name evidence="4" type="ORF">HNQ39_000899</name>
</gene>
<dbReference type="SMART" id="SM00248">
    <property type="entry name" value="ANK"/>
    <property type="match status" value="2"/>
</dbReference>